<name>A0A4R4E0T7_9BACT</name>
<gene>
    <name evidence="2" type="ORF">E0486_15025</name>
</gene>
<dbReference type="SUPFAM" id="SSF56436">
    <property type="entry name" value="C-type lectin-like"/>
    <property type="match status" value="1"/>
</dbReference>
<dbReference type="AlphaFoldDB" id="A0A4R4E0T7"/>
<dbReference type="OrthoDB" id="9768004at2"/>
<accession>A0A4R4E0T7</accession>
<dbReference type="InterPro" id="IPR051043">
    <property type="entry name" value="Sulfatase_Mod_Factor_Kinase"/>
</dbReference>
<evidence type="ECO:0000313" key="2">
    <source>
        <dbReference type="EMBL" id="TCZ67874.1"/>
    </source>
</evidence>
<dbReference type="InterPro" id="IPR016187">
    <property type="entry name" value="CTDL_fold"/>
</dbReference>
<feature type="domain" description="Sulfatase-modifying factor enzyme-like" evidence="1">
    <location>
        <begin position="11"/>
        <end position="263"/>
    </location>
</feature>
<dbReference type="InterPro" id="IPR005532">
    <property type="entry name" value="SUMF_dom"/>
</dbReference>
<comment type="caution">
    <text evidence="2">The sequence shown here is derived from an EMBL/GenBank/DDBJ whole genome shotgun (WGS) entry which is preliminary data.</text>
</comment>
<proteinExistence type="predicted"/>
<dbReference type="Gene3D" id="3.90.1580.10">
    <property type="entry name" value="paralog of FGE (formylglycine-generating enzyme)"/>
    <property type="match status" value="1"/>
</dbReference>
<sequence length="267" mass="29803">MKRARLLGFLSICTGFLAFGFPRNEKAPPGTVRANDTLFVDRTEIANAHWREFTFWHQQYGDSTSLAAILPDSCWVPLAGNGPGDVYSCSMGEVYFRHPRFSFYPVLGLTHAQAEAFCRWRSDRVNELIARQPERWPFRKVHYRLPTEAEWMALAEGGLDTARYPFGVKNTTTKKGFNLVNWGSDLRWKDPGAAYPVEVPTWPVNAGAAGIGGSRGWIGNVAEMLAAEGIAKGGYYALPPDSCRIGARQYYDGPKPWLGFRCVATVE</sequence>
<dbReference type="Proteomes" id="UP000295164">
    <property type="component" value="Unassembled WGS sequence"/>
</dbReference>
<dbReference type="RefSeq" id="WP_131853239.1">
    <property type="nucleotide sequence ID" value="NZ_SKFH01000032.1"/>
</dbReference>
<reference evidence="2 3" key="1">
    <citation type="submission" date="2019-03" db="EMBL/GenBank/DDBJ databases">
        <authorList>
            <person name="Kim M.K.M."/>
        </authorList>
    </citation>
    <scope>NUCLEOTIDE SEQUENCE [LARGE SCALE GENOMIC DNA]</scope>
    <source>
        <strain evidence="2 3">17J68-15</strain>
    </source>
</reference>
<protein>
    <recommendedName>
        <fullName evidence="1">Sulfatase-modifying factor enzyme-like domain-containing protein</fullName>
    </recommendedName>
</protein>
<evidence type="ECO:0000313" key="3">
    <source>
        <dbReference type="Proteomes" id="UP000295164"/>
    </source>
</evidence>
<keyword evidence="3" id="KW-1185">Reference proteome</keyword>
<dbReference type="PANTHER" id="PTHR23150">
    <property type="entry name" value="SULFATASE MODIFYING FACTOR 1, 2"/>
    <property type="match status" value="1"/>
</dbReference>
<dbReference type="InterPro" id="IPR042095">
    <property type="entry name" value="SUMF_sf"/>
</dbReference>
<evidence type="ECO:0000259" key="1">
    <source>
        <dbReference type="Pfam" id="PF03781"/>
    </source>
</evidence>
<dbReference type="EMBL" id="SKFH01000032">
    <property type="protein sequence ID" value="TCZ67874.1"/>
    <property type="molecule type" value="Genomic_DNA"/>
</dbReference>
<organism evidence="2 3">
    <name type="scientific">Flaviaesturariibacter aridisoli</name>
    <dbReference type="NCBI Taxonomy" id="2545761"/>
    <lineage>
        <taxon>Bacteria</taxon>
        <taxon>Pseudomonadati</taxon>
        <taxon>Bacteroidota</taxon>
        <taxon>Chitinophagia</taxon>
        <taxon>Chitinophagales</taxon>
        <taxon>Chitinophagaceae</taxon>
        <taxon>Flaviaestuariibacter</taxon>
    </lineage>
</organism>
<dbReference type="Pfam" id="PF03781">
    <property type="entry name" value="FGE-sulfatase"/>
    <property type="match status" value="1"/>
</dbReference>